<dbReference type="PANTHER" id="PTHR34292:SF2">
    <property type="entry name" value="OUTER SPORE WALL PROTEIN LDS1"/>
    <property type="match status" value="1"/>
</dbReference>
<dbReference type="Proteomes" id="UP001152885">
    <property type="component" value="Unassembled WGS sequence"/>
</dbReference>
<comment type="subcellular location">
    <subcellularLocation>
        <location evidence="1">Membrane</location>
        <topology evidence="1">Multi-pass membrane protein</topology>
    </subcellularLocation>
</comment>
<evidence type="ECO:0000313" key="6">
    <source>
        <dbReference type="EMBL" id="CAI5756128.1"/>
    </source>
</evidence>
<keyword evidence="7" id="KW-1185">Reference proteome</keyword>
<evidence type="ECO:0000256" key="3">
    <source>
        <dbReference type="ARBA" id="ARBA00022989"/>
    </source>
</evidence>
<feature type="transmembrane region" description="Helical" evidence="5">
    <location>
        <begin position="102"/>
        <end position="124"/>
    </location>
</feature>
<proteinExistence type="predicted"/>
<evidence type="ECO:0000313" key="7">
    <source>
        <dbReference type="Proteomes" id="UP001152885"/>
    </source>
</evidence>
<dbReference type="AlphaFoldDB" id="A0A9W4TT51"/>
<dbReference type="EMBL" id="CANTUO010000001">
    <property type="protein sequence ID" value="CAI5756128.1"/>
    <property type="molecule type" value="Genomic_DNA"/>
</dbReference>
<keyword evidence="4 5" id="KW-0472">Membrane</keyword>
<gene>
    <name evidence="6" type="ORF">CANVERA_P0646</name>
</gene>
<keyword evidence="2 5" id="KW-0812">Transmembrane</keyword>
<keyword evidence="3 5" id="KW-1133">Transmembrane helix</keyword>
<accession>A0A9W4TT51</accession>
<reference evidence="6" key="1">
    <citation type="submission" date="2022-12" db="EMBL/GenBank/DDBJ databases">
        <authorList>
            <person name="Brejova B."/>
        </authorList>
    </citation>
    <scope>NUCLEOTIDE SEQUENCE</scope>
</reference>
<evidence type="ECO:0000256" key="4">
    <source>
        <dbReference type="ARBA" id="ARBA00023136"/>
    </source>
</evidence>
<comment type="caution">
    <text evidence="6">The sequence shown here is derived from an EMBL/GenBank/DDBJ whole genome shotgun (WGS) entry which is preliminary data.</text>
</comment>
<dbReference type="GO" id="GO:0005628">
    <property type="term" value="C:prospore membrane"/>
    <property type="evidence" value="ECO:0007669"/>
    <property type="project" value="TreeGrafter"/>
</dbReference>
<dbReference type="GO" id="GO:0005619">
    <property type="term" value="C:ascospore wall"/>
    <property type="evidence" value="ECO:0007669"/>
    <property type="project" value="TreeGrafter"/>
</dbReference>
<dbReference type="InterPro" id="IPR052786">
    <property type="entry name" value="Spore_wall_assembly"/>
</dbReference>
<protein>
    <submittedName>
        <fullName evidence="6">Uncharacterized protein</fullName>
    </submittedName>
</protein>
<name>A0A9W4TT51_9ASCO</name>
<evidence type="ECO:0000256" key="5">
    <source>
        <dbReference type="SAM" id="Phobius"/>
    </source>
</evidence>
<dbReference type="PANTHER" id="PTHR34292">
    <property type="entry name" value="OUTER SPORE WALL PROTEIN LDS1"/>
    <property type="match status" value="1"/>
</dbReference>
<evidence type="ECO:0000256" key="1">
    <source>
        <dbReference type="ARBA" id="ARBA00004141"/>
    </source>
</evidence>
<organism evidence="6 7">
    <name type="scientific">Candida verbasci</name>
    <dbReference type="NCBI Taxonomy" id="1227364"/>
    <lineage>
        <taxon>Eukaryota</taxon>
        <taxon>Fungi</taxon>
        <taxon>Dikarya</taxon>
        <taxon>Ascomycota</taxon>
        <taxon>Saccharomycotina</taxon>
        <taxon>Pichiomycetes</taxon>
        <taxon>Debaryomycetaceae</taxon>
        <taxon>Candida/Lodderomyces clade</taxon>
        <taxon>Candida</taxon>
    </lineage>
</organism>
<dbReference type="OrthoDB" id="10012223at2759"/>
<sequence>MPYIQKISYDAVLSRENNVLIYEKKIDFKRSFEFFKISLFPFSILKVSSFFLINFIPVIGPLIILFFQSSSRGLLAHKRYFKLKNFTKSEIKEIYKINKPSYMAFGLSALMFESIPMLNLFFIFTNTIGAALWVVDIENNEPIEEENFNEIISIQNSIS</sequence>
<dbReference type="InterPro" id="IPR059112">
    <property type="entry name" value="CysZ/EI24"/>
</dbReference>
<evidence type="ECO:0000256" key="2">
    <source>
        <dbReference type="ARBA" id="ARBA00022692"/>
    </source>
</evidence>
<dbReference type="Pfam" id="PF07264">
    <property type="entry name" value="EI24"/>
    <property type="match status" value="1"/>
</dbReference>
<dbReference type="GO" id="GO:0005811">
    <property type="term" value="C:lipid droplet"/>
    <property type="evidence" value="ECO:0007669"/>
    <property type="project" value="TreeGrafter"/>
</dbReference>
<feature type="transmembrane region" description="Helical" evidence="5">
    <location>
        <begin position="34"/>
        <end position="56"/>
    </location>
</feature>